<dbReference type="SUPFAM" id="SSF52374">
    <property type="entry name" value="Nucleotidylyl transferase"/>
    <property type="match status" value="1"/>
</dbReference>
<keyword evidence="8 10" id="KW-0067">ATP-binding</keyword>
<evidence type="ECO:0000256" key="10">
    <source>
        <dbReference type="HAMAP-Rule" id="MF_01697"/>
    </source>
</evidence>
<feature type="short sequence motif" description="'KMSKS' region" evidence="10">
    <location>
        <begin position="301"/>
        <end position="305"/>
    </location>
</feature>
<dbReference type="GO" id="GO:0016874">
    <property type="term" value="F:ligase activity"/>
    <property type="evidence" value="ECO:0007669"/>
    <property type="project" value="UniProtKB-KW"/>
</dbReference>
<evidence type="ECO:0000256" key="9">
    <source>
        <dbReference type="ARBA" id="ARBA00048350"/>
    </source>
</evidence>
<reference evidence="13" key="1">
    <citation type="journal article" date="2019" name="Int. J. Syst. Evol. Microbiol.">
        <title>The Global Catalogue of Microorganisms (GCM) 10K type strain sequencing project: providing services to taxonomists for standard genome sequencing and annotation.</title>
        <authorList>
            <consortium name="The Broad Institute Genomics Platform"/>
            <consortium name="The Broad Institute Genome Sequencing Center for Infectious Disease"/>
            <person name="Wu L."/>
            <person name="Ma J."/>
        </authorList>
    </citation>
    <scope>NUCLEOTIDE SEQUENCE [LARGE SCALE GENOMIC DNA]</scope>
    <source>
        <strain evidence="13">KCTC 19466</strain>
    </source>
</reference>
<feature type="binding site" evidence="10">
    <location>
        <position position="63"/>
    </location>
    <ligand>
        <name>L-cysteinyl-5'-AMP</name>
        <dbReference type="ChEBI" id="CHEBI:144924"/>
    </ligand>
</feature>
<keyword evidence="7 10" id="KW-0862">Zinc</keyword>
<name>A0ABQ3GL67_9MICC</name>
<feature type="binding site" evidence="10">
    <location>
        <begin position="86"/>
        <end position="88"/>
    </location>
    <ligand>
        <name>L-cysteinyl-5'-AMP</name>
        <dbReference type="ChEBI" id="CHEBI:144924"/>
    </ligand>
</feature>
<feature type="short sequence motif" description="'HIGH' region" evidence="10">
    <location>
        <begin position="50"/>
        <end position="60"/>
    </location>
</feature>
<feature type="binding site" evidence="10">
    <location>
        <position position="244"/>
    </location>
    <ligand>
        <name>Zn(2+)</name>
        <dbReference type="ChEBI" id="CHEBI:29105"/>
    </ligand>
</feature>
<comment type="subunit">
    <text evidence="3 10">Monomer.</text>
</comment>
<feature type="binding site" evidence="10">
    <location>
        <begin position="262"/>
        <end position="264"/>
    </location>
    <ligand>
        <name>L-cysteinyl-5'-AMP</name>
        <dbReference type="ChEBI" id="CHEBI:144924"/>
    </ligand>
</feature>
<dbReference type="PRINTS" id="PR00983">
    <property type="entry name" value="TRNASYNTHCYS"/>
</dbReference>
<feature type="binding site" evidence="10">
    <location>
        <position position="48"/>
    </location>
    <ligand>
        <name>Zn(2+)</name>
        <dbReference type="ChEBI" id="CHEBI:29105"/>
    </ligand>
</feature>
<evidence type="ECO:0000256" key="5">
    <source>
        <dbReference type="ARBA" id="ARBA00022723"/>
    </source>
</evidence>
<feature type="binding site" evidence="10">
    <location>
        <position position="240"/>
    </location>
    <ligand>
        <name>L-cysteinyl-5'-AMP</name>
        <dbReference type="ChEBI" id="CHEBI:144924"/>
    </ligand>
</feature>
<dbReference type="Proteomes" id="UP000642819">
    <property type="component" value="Unassembled WGS sequence"/>
</dbReference>
<organism evidence="12 13">
    <name type="scientific">Zhihengliuella salsuginis</name>
    <dbReference type="NCBI Taxonomy" id="578222"/>
    <lineage>
        <taxon>Bacteria</taxon>
        <taxon>Bacillati</taxon>
        <taxon>Actinomycetota</taxon>
        <taxon>Actinomycetes</taxon>
        <taxon>Micrococcales</taxon>
        <taxon>Micrococcaceae</taxon>
        <taxon>Zhihengliuella</taxon>
    </lineage>
</organism>
<dbReference type="PANTHER" id="PTHR10890:SF3">
    <property type="entry name" value="CYSTEINE--TRNA LIGASE, CYTOPLASMIC"/>
    <property type="match status" value="1"/>
</dbReference>
<proteinExistence type="inferred from homology"/>
<feature type="domain" description="tRNA synthetases class I catalytic" evidence="11">
    <location>
        <begin position="42"/>
        <end position="348"/>
    </location>
</feature>
<comment type="caution">
    <text evidence="12">The sequence shown here is derived from an EMBL/GenBank/DDBJ whole genome shotgun (WGS) entry which is preliminary data.</text>
</comment>
<dbReference type="InterPro" id="IPR017812">
    <property type="entry name" value="Mycothiol_ligase_MshC"/>
</dbReference>
<comment type="similarity">
    <text evidence="2 10">Belongs to the class-I aminoacyl-tRNA synthetase family. MshC subfamily.</text>
</comment>
<accession>A0ABQ3GL67</accession>
<comment type="function">
    <text evidence="1 10">Catalyzes the ATP-dependent condensation of GlcN-Ins and L-cysteine to form L-Cys-GlcN-Ins.</text>
</comment>
<evidence type="ECO:0000313" key="12">
    <source>
        <dbReference type="EMBL" id="GHD13899.1"/>
    </source>
</evidence>
<feature type="binding site" evidence="10">
    <location>
        <position position="269"/>
    </location>
    <ligand>
        <name>Zn(2+)</name>
        <dbReference type="ChEBI" id="CHEBI:29105"/>
    </ligand>
</feature>
<keyword evidence="4 10" id="KW-0436">Ligase</keyword>
<dbReference type="Gene3D" id="3.40.50.620">
    <property type="entry name" value="HUPs"/>
    <property type="match status" value="1"/>
</dbReference>
<evidence type="ECO:0000256" key="4">
    <source>
        <dbReference type="ARBA" id="ARBA00022598"/>
    </source>
</evidence>
<dbReference type="NCBIfam" id="TIGR03447">
    <property type="entry name" value="mycothiol_MshC"/>
    <property type="match status" value="1"/>
</dbReference>
<dbReference type="RefSeq" id="WP_189351573.1">
    <property type="nucleotide sequence ID" value="NZ_BMXK01000022.1"/>
</dbReference>
<dbReference type="Gene3D" id="1.20.120.640">
    <property type="entry name" value="Anticodon-binding domain of a subclass of class I aminoacyl-tRNA synthetases"/>
    <property type="match status" value="1"/>
</dbReference>
<dbReference type="InterPro" id="IPR024909">
    <property type="entry name" value="Cys-tRNA/MSH_ligase"/>
</dbReference>
<keyword evidence="5 10" id="KW-0479">Metal-binding</keyword>
<feature type="binding site" evidence="10">
    <location>
        <begin position="48"/>
        <end position="51"/>
    </location>
    <ligand>
        <name>L-cysteinyl-5'-AMP</name>
        <dbReference type="ChEBI" id="CHEBI:144924"/>
    </ligand>
</feature>
<dbReference type="HAMAP" id="MF_01697">
    <property type="entry name" value="MshC"/>
    <property type="match status" value="1"/>
</dbReference>
<dbReference type="InterPro" id="IPR014729">
    <property type="entry name" value="Rossmann-like_a/b/a_fold"/>
</dbReference>
<keyword evidence="13" id="KW-1185">Reference proteome</keyword>
<dbReference type="Pfam" id="PF01406">
    <property type="entry name" value="tRNA-synt_1e"/>
    <property type="match status" value="1"/>
</dbReference>
<feature type="short sequence motif" description="'ERGGDP' region" evidence="10">
    <location>
        <begin position="199"/>
        <end position="204"/>
    </location>
</feature>
<evidence type="ECO:0000313" key="13">
    <source>
        <dbReference type="Proteomes" id="UP000642819"/>
    </source>
</evidence>
<comment type="cofactor">
    <cofactor evidence="10">
        <name>Zn(2+)</name>
        <dbReference type="ChEBI" id="CHEBI:29105"/>
    </cofactor>
    <text evidence="10">Binds 1 zinc ion per subunit.</text>
</comment>
<evidence type="ECO:0000256" key="2">
    <source>
        <dbReference type="ARBA" id="ARBA00007723"/>
    </source>
</evidence>
<evidence type="ECO:0000256" key="7">
    <source>
        <dbReference type="ARBA" id="ARBA00022833"/>
    </source>
</evidence>
<dbReference type="EC" id="6.3.1.13" evidence="10"/>
<keyword evidence="6 10" id="KW-0547">Nucleotide-binding</keyword>
<sequence>MHAWQAPVIPPMPTLAARAEATPLRLHDSSRRVVEPVRAGSTASLYVCGITPYDATHMGHAATYVSFDLLNRLWRAQGREVDYVQNVTDVDDPLLERAAANGVDWRDLAADQTDLFRRDMEALRVIPPAEYIGAVESVSWIVPVVEEMIADGCAYRVDGADGEPDGDVYFDSAAAANDAWRLGAISGYDAQTMAAFFAERGGDPDRAGKRDALDPLLWRVARNGEPVWDGGSLGEGRPGWHIECSVIARRFLPAPFTVQGGGSDLIFPHHEFSAGHASAQDNEPLAEHFVHTGMVGLDGEKMSKSKGNLVLVSKLREAGEDPMAIRTVILGQHYRTDWFWTDALLAAARQRVAAWSARLATATSAEADTLPARIMAHLANDLDAPSALGELDAWAAADPDTGDADPAARGRLADAVDALLGLRL</sequence>
<evidence type="ECO:0000256" key="8">
    <source>
        <dbReference type="ARBA" id="ARBA00022840"/>
    </source>
</evidence>
<evidence type="ECO:0000256" key="1">
    <source>
        <dbReference type="ARBA" id="ARBA00003679"/>
    </source>
</evidence>
<evidence type="ECO:0000256" key="3">
    <source>
        <dbReference type="ARBA" id="ARBA00011245"/>
    </source>
</evidence>
<comment type="catalytic activity">
    <reaction evidence="9 10">
        <text>1D-myo-inositol 2-amino-2-deoxy-alpha-D-glucopyranoside + L-cysteine + ATP = 1D-myo-inositol 2-(L-cysteinylamino)-2-deoxy-alpha-D-glucopyranoside + AMP + diphosphate + H(+)</text>
        <dbReference type="Rhea" id="RHEA:26176"/>
        <dbReference type="ChEBI" id="CHEBI:15378"/>
        <dbReference type="ChEBI" id="CHEBI:30616"/>
        <dbReference type="ChEBI" id="CHEBI:33019"/>
        <dbReference type="ChEBI" id="CHEBI:35235"/>
        <dbReference type="ChEBI" id="CHEBI:58886"/>
        <dbReference type="ChEBI" id="CHEBI:58887"/>
        <dbReference type="ChEBI" id="CHEBI:456215"/>
        <dbReference type="EC" id="6.3.1.13"/>
    </reaction>
</comment>
<gene>
    <name evidence="12" type="primary">cysS</name>
    <name evidence="10" type="synonym">mshC</name>
    <name evidence="12" type="ORF">GCM10008096_30540</name>
</gene>
<dbReference type="EMBL" id="BMXK01000022">
    <property type="protein sequence ID" value="GHD13899.1"/>
    <property type="molecule type" value="Genomic_DNA"/>
</dbReference>
<dbReference type="PANTHER" id="PTHR10890">
    <property type="entry name" value="CYSTEINYL-TRNA SYNTHETASE"/>
    <property type="match status" value="1"/>
</dbReference>
<dbReference type="InterPro" id="IPR032678">
    <property type="entry name" value="tRNA-synt_1_cat_dom"/>
</dbReference>
<feature type="binding site" evidence="10">
    <location>
        <position position="295"/>
    </location>
    <ligand>
        <name>L-cysteinyl-5'-AMP</name>
        <dbReference type="ChEBI" id="CHEBI:144924"/>
    </ligand>
</feature>
<evidence type="ECO:0000259" key="11">
    <source>
        <dbReference type="Pfam" id="PF01406"/>
    </source>
</evidence>
<protein>
    <recommendedName>
        <fullName evidence="10">L-cysteine:1D-myo-inositol 2-amino-2-deoxy-alpha-D-glucopyranoside ligase</fullName>
        <shortName evidence="10">L-Cys:GlcN-Ins ligase</shortName>
        <ecNumber evidence="10">6.3.1.13</ecNumber>
    </recommendedName>
    <alternativeName>
        <fullName evidence="10">Mycothiol ligase</fullName>
        <shortName evidence="10">MSH ligase</shortName>
    </alternativeName>
</protein>
<evidence type="ECO:0000256" key="6">
    <source>
        <dbReference type="ARBA" id="ARBA00022741"/>
    </source>
</evidence>